<proteinExistence type="predicted"/>
<dbReference type="SUPFAM" id="SSF53335">
    <property type="entry name" value="S-adenosyl-L-methionine-dependent methyltransferases"/>
    <property type="match status" value="1"/>
</dbReference>
<reference evidence="2 3" key="1">
    <citation type="submission" date="2024-09" db="EMBL/GenBank/DDBJ databases">
        <authorList>
            <person name="Sun Q."/>
            <person name="Mori K."/>
        </authorList>
    </citation>
    <scope>NUCLEOTIDE SEQUENCE [LARGE SCALE GENOMIC DNA]</scope>
    <source>
        <strain evidence="2 3">CCM 7228</strain>
    </source>
</reference>
<keyword evidence="2" id="KW-0808">Transferase</keyword>
<name>A0ABV6GJK2_9BACI</name>
<gene>
    <name evidence="2" type="ORF">ACFFIX_19480</name>
</gene>
<evidence type="ECO:0000313" key="2">
    <source>
        <dbReference type="EMBL" id="MFC0273576.1"/>
    </source>
</evidence>
<feature type="domain" description="DNA methylase adenine-specific" evidence="1">
    <location>
        <begin position="9"/>
        <end position="72"/>
    </location>
</feature>
<dbReference type="GO" id="GO:0008168">
    <property type="term" value="F:methyltransferase activity"/>
    <property type="evidence" value="ECO:0007669"/>
    <property type="project" value="UniProtKB-KW"/>
</dbReference>
<dbReference type="Gene3D" id="3.40.50.150">
    <property type="entry name" value="Vaccinia Virus protein VP39"/>
    <property type="match status" value="1"/>
</dbReference>
<organism evidence="2 3">
    <name type="scientific">Metabacillus herbersteinensis</name>
    <dbReference type="NCBI Taxonomy" id="283816"/>
    <lineage>
        <taxon>Bacteria</taxon>
        <taxon>Bacillati</taxon>
        <taxon>Bacillota</taxon>
        <taxon>Bacilli</taxon>
        <taxon>Bacillales</taxon>
        <taxon>Bacillaceae</taxon>
        <taxon>Metabacillus</taxon>
    </lineage>
</organism>
<protein>
    <submittedName>
        <fullName evidence="2">N-6 DNA methylase</fullName>
    </submittedName>
</protein>
<evidence type="ECO:0000313" key="3">
    <source>
        <dbReference type="Proteomes" id="UP001589854"/>
    </source>
</evidence>
<comment type="caution">
    <text evidence="2">The sequence shown here is derived from an EMBL/GenBank/DDBJ whole genome shotgun (WGS) entry which is preliminary data.</text>
</comment>
<dbReference type="RefSeq" id="WP_378937015.1">
    <property type="nucleotide sequence ID" value="NZ_JBHLVO010000022.1"/>
</dbReference>
<dbReference type="Pfam" id="PF02384">
    <property type="entry name" value="N6_Mtase"/>
    <property type="match status" value="1"/>
</dbReference>
<dbReference type="EMBL" id="JBHLVO010000022">
    <property type="protein sequence ID" value="MFC0273576.1"/>
    <property type="molecule type" value="Genomic_DNA"/>
</dbReference>
<keyword evidence="2" id="KW-0489">Methyltransferase</keyword>
<dbReference type="GO" id="GO:0032259">
    <property type="term" value="P:methylation"/>
    <property type="evidence" value="ECO:0007669"/>
    <property type="project" value="UniProtKB-KW"/>
</dbReference>
<dbReference type="Proteomes" id="UP001589854">
    <property type="component" value="Unassembled WGS sequence"/>
</dbReference>
<sequence>MSHIGNKLRSGFFATPLRQGEFLTELLEVKGDCSFFDPTCGEGEILHHIVEKLRNENDKMIISSYGVELDKARASKASEALDHCINAPIESMVIVRGVLL</sequence>
<keyword evidence="3" id="KW-1185">Reference proteome</keyword>
<accession>A0ABV6GJK2</accession>
<dbReference type="InterPro" id="IPR003356">
    <property type="entry name" value="DNA_methylase_A-5"/>
</dbReference>
<dbReference type="InterPro" id="IPR029063">
    <property type="entry name" value="SAM-dependent_MTases_sf"/>
</dbReference>
<evidence type="ECO:0000259" key="1">
    <source>
        <dbReference type="Pfam" id="PF02384"/>
    </source>
</evidence>